<keyword evidence="2" id="KW-0732">Signal</keyword>
<proteinExistence type="predicted"/>
<dbReference type="EMBL" id="OA882864">
    <property type="protein sequence ID" value="CAD7277198.1"/>
    <property type="molecule type" value="Genomic_DNA"/>
</dbReference>
<dbReference type="SUPFAM" id="SSF50729">
    <property type="entry name" value="PH domain-like"/>
    <property type="match status" value="1"/>
</dbReference>
<evidence type="ECO:0000256" key="1">
    <source>
        <dbReference type="SAM" id="MobiDB-lite"/>
    </source>
</evidence>
<organism evidence="3">
    <name type="scientific">Notodromas monacha</name>
    <dbReference type="NCBI Taxonomy" id="399045"/>
    <lineage>
        <taxon>Eukaryota</taxon>
        <taxon>Metazoa</taxon>
        <taxon>Ecdysozoa</taxon>
        <taxon>Arthropoda</taxon>
        <taxon>Crustacea</taxon>
        <taxon>Oligostraca</taxon>
        <taxon>Ostracoda</taxon>
        <taxon>Podocopa</taxon>
        <taxon>Podocopida</taxon>
        <taxon>Cypridocopina</taxon>
        <taxon>Cypridoidea</taxon>
        <taxon>Cyprididae</taxon>
        <taxon>Notodromas</taxon>
    </lineage>
</organism>
<evidence type="ECO:0008006" key="5">
    <source>
        <dbReference type="Google" id="ProtNLM"/>
    </source>
</evidence>
<name>A0A7R9BKV3_9CRUS</name>
<feature type="signal peptide" evidence="2">
    <location>
        <begin position="1"/>
        <end position="25"/>
    </location>
</feature>
<dbReference type="InterPro" id="IPR011993">
    <property type="entry name" value="PH-like_dom_sf"/>
</dbReference>
<keyword evidence="4" id="KW-1185">Reference proteome</keyword>
<sequence length="343" mass="37067">MLFIWLLRWGVSFLFLLLSELLWEGRWWESGVGLPGNRCGSNDNNDAYKEAQGNLLSSCALPLVLIQRGPLAGAAPAVTKSAPLGALCRVSSSSSCRLTQLRGSHGSLRPGILFRVRCGKCRDVGFVMKLGNPSFGSSSDIIGINADMSVRSSKSTKSSSHWWMHGSKVPKAPGTPTLLITSGNGSSGEGGSSNPSTPPVARSMTPSLVAAAGGTPSVMSSSSKMEYKAQRKTYRKEKKRLAGELTSALRDPSIIIMHDWLKVRGTLKGWTKLWCVLKPGHLLLYKSPKTKVEEPCNRQATLNRSRSGIRLRTRPRFGGVNGLGFRRKSSLLRAVMGSPASKK</sequence>
<evidence type="ECO:0000313" key="4">
    <source>
        <dbReference type="Proteomes" id="UP000678499"/>
    </source>
</evidence>
<dbReference type="OrthoDB" id="10053431at2759"/>
<evidence type="ECO:0000256" key="2">
    <source>
        <dbReference type="SAM" id="SignalP"/>
    </source>
</evidence>
<dbReference type="Proteomes" id="UP000678499">
    <property type="component" value="Unassembled WGS sequence"/>
</dbReference>
<feature type="chain" id="PRO_5036210157" description="PH domain-containing protein" evidence="2">
    <location>
        <begin position="26"/>
        <end position="343"/>
    </location>
</feature>
<gene>
    <name evidence="3" type="ORF">NMOB1V02_LOCUS4935</name>
</gene>
<dbReference type="AlphaFoldDB" id="A0A7R9BKV3"/>
<dbReference type="EMBL" id="CAJPEX010000827">
    <property type="protein sequence ID" value="CAG0917350.1"/>
    <property type="molecule type" value="Genomic_DNA"/>
</dbReference>
<feature type="region of interest" description="Disordered" evidence="1">
    <location>
        <begin position="181"/>
        <end position="202"/>
    </location>
</feature>
<evidence type="ECO:0000313" key="3">
    <source>
        <dbReference type="EMBL" id="CAD7277198.1"/>
    </source>
</evidence>
<dbReference type="Gene3D" id="2.30.29.30">
    <property type="entry name" value="Pleckstrin-homology domain (PH domain)/Phosphotyrosine-binding domain (PTB)"/>
    <property type="match status" value="1"/>
</dbReference>
<protein>
    <recommendedName>
        <fullName evidence="5">PH domain-containing protein</fullName>
    </recommendedName>
</protein>
<reference evidence="3" key="1">
    <citation type="submission" date="2020-11" db="EMBL/GenBank/DDBJ databases">
        <authorList>
            <person name="Tran Van P."/>
        </authorList>
    </citation>
    <scope>NUCLEOTIDE SEQUENCE</scope>
</reference>
<accession>A0A7R9BKV3</accession>